<evidence type="ECO:0000256" key="8">
    <source>
        <dbReference type="SAM" id="SignalP"/>
    </source>
</evidence>
<comment type="subcellular location">
    <subcellularLocation>
        <location evidence="1">Membrane</location>
        <topology evidence="1">Multi-pass membrane protein</topology>
    </subcellularLocation>
</comment>
<feature type="domain" description="Wax synthase" evidence="9">
    <location>
        <begin position="230"/>
        <end position="316"/>
    </location>
</feature>
<sequence>MACAYLVLSLLAFGHIISDHNVDRFQTFTTIFLTLCYISTQTLRYHGEQPALIVLWTQSMILYVLHVGSTLFIQDSRGISGAGKPISSGKVDLHHRFLSRLRLAYSIAWNPRGLNTQATAQIDGQSRCNQDVPAAFYLRRTGKLVLYTVVYRLVLPGAFNMLVGTLRPSDLSPAKATIIRRLGSITVRECQIRTHFAVSWIVESLIFLDGANCLLAMVFVSTGIDSPGDWPPIFGRPGDITGLRKFWSRSWHQVSTKTYRSYADWMAQKVLMLELTSSRYMTMVAFFVFIISGCCHAVASWYLGAGMEWLEIWWYILNFGGCFMEVMAMKAVYDNVHKRHVLGRIWVLLFFFWAVPKWKYPRLLQEAEGRQWLKQALAVYDTMNPEHPGNNGLLE</sequence>
<evidence type="ECO:0000256" key="6">
    <source>
        <dbReference type="ARBA" id="ARBA00023136"/>
    </source>
</evidence>
<evidence type="ECO:0000256" key="4">
    <source>
        <dbReference type="ARBA" id="ARBA00022692"/>
    </source>
</evidence>
<keyword evidence="5 7" id="KW-1133">Transmembrane helix</keyword>
<dbReference type="GO" id="GO:0006629">
    <property type="term" value="P:lipid metabolic process"/>
    <property type="evidence" value="ECO:0007669"/>
    <property type="project" value="InterPro"/>
</dbReference>
<dbReference type="PANTHER" id="PTHR31595">
    <property type="entry name" value="LONG-CHAIN-ALCOHOL O-FATTY-ACYLTRANSFERASE 3-RELATED"/>
    <property type="match status" value="1"/>
</dbReference>
<feature type="transmembrane region" description="Helical" evidence="7">
    <location>
        <begin position="280"/>
        <end position="300"/>
    </location>
</feature>
<proteinExistence type="inferred from homology"/>
<dbReference type="GO" id="GO:0016020">
    <property type="term" value="C:membrane"/>
    <property type="evidence" value="ECO:0007669"/>
    <property type="project" value="UniProtKB-SubCell"/>
</dbReference>
<feature type="transmembrane region" description="Helical" evidence="7">
    <location>
        <begin position="312"/>
        <end position="329"/>
    </location>
</feature>
<dbReference type="InterPro" id="IPR044851">
    <property type="entry name" value="Wax_synthase"/>
</dbReference>
<comment type="caution">
    <text evidence="10">The sequence shown here is derived from an EMBL/GenBank/DDBJ whole genome shotgun (WGS) entry which is preliminary data.</text>
</comment>
<comment type="similarity">
    <text evidence="2">Belongs to the wax synthase family.</text>
</comment>
<gene>
    <name evidence="10" type="ORF">KVT40_003660</name>
</gene>
<evidence type="ECO:0000259" key="9">
    <source>
        <dbReference type="Pfam" id="PF13813"/>
    </source>
</evidence>
<accession>A0A8K0L296</accession>
<keyword evidence="8" id="KW-0732">Signal</keyword>
<name>A0A8K0L296_9PEZI</name>
<keyword evidence="3" id="KW-0808">Transferase</keyword>
<keyword evidence="6 7" id="KW-0472">Membrane</keyword>
<feature type="transmembrane region" description="Helical" evidence="7">
    <location>
        <begin position="341"/>
        <end position="358"/>
    </location>
</feature>
<evidence type="ECO:0000256" key="2">
    <source>
        <dbReference type="ARBA" id="ARBA00007282"/>
    </source>
</evidence>
<evidence type="ECO:0000256" key="7">
    <source>
        <dbReference type="SAM" id="Phobius"/>
    </source>
</evidence>
<evidence type="ECO:0000256" key="5">
    <source>
        <dbReference type="ARBA" id="ARBA00022989"/>
    </source>
</evidence>
<evidence type="ECO:0000256" key="3">
    <source>
        <dbReference type="ARBA" id="ARBA00022679"/>
    </source>
</evidence>
<feature type="chain" id="PRO_5035430952" description="Wax synthase domain-containing protein" evidence="8">
    <location>
        <begin position="19"/>
        <end position="395"/>
    </location>
</feature>
<evidence type="ECO:0000313" key="11">
    <source>
        <dbReference type="Proteomes" id="UP000809789"/>
    </source>
</evidence>
<dbReference type="GO" id="GO:0008374">
    <property type="term" value="F:O-acyltransferase activity"/>
    <property type="evidence" value="ECO:0007669"/>
    <property type="project" value="InterPro"/>
</dbReference>
<dbReference type="EMBL" id="JAESVG020000004">
    <property type="protein sequence ID" value="KAG8627787.1"/>
    <property type="molecule type" value="Genomic_DNA"/>
</dbReference>
<evidence type="ECO:0000313" key="10">
    <source>
        <dbReference type="EMBL" id="KAG8627787.1"/>
    </source>
</evidence>
<keyword evidence="11" id="KW-1185">Reference proteome</keyword>
<dbReference type="Pfam" id="PF13813">
    <property type="entry name" value="MBOAT_2"/>
    <property type="match status" value="1"/>
</dbReference>
<evidence type="ECO:0000256" key="1">
    <source>
        <dbReference type="ARBA" id="ARBA00004141"/>
    </source>
</evidence>
<dbReference type="InterPro" id="IPR032805">
    <property type="entry name" value="Wax_synthase_dom"/>
</dbReference>
<organism evidence="10 11">
    <name type="scientific">Elsinoe batatas</name>
    <dbReference type="NCBI Taxonomy" id="2601811"/>
    <lineage>
        <taxon>Eukaryota</taxon>
        <taxon>Fungi</taxon>
        <taxon>Dikarya</taxon>
        <taxon>Ascomycota</taxon>
        <taxon>Pezizomycotina</taxon>
        <taxon>Dothideomycetes</taxon>
        <taxon>Dothideomycetidae</taxon>
        <taxon>Myriangiales</taxon>
        <taxon>Elsinoaceae</taxon>
        <taxon>Elsinoe</taxon>
    </lineage>
</organism>
<reference evidence="10" key="1">
    <citation type="submission" date="2021-07" db="EMBL/GenBank/DDBJ databases">
        <title>Elsinoe batatas strain:CRI-CJ2 Genome sequencing and assembly.</title>
        <authorList>
            <person name="Huang L."/>
        </authorList>
    </citation>
    <scope>NUCLEOTIDE SEQUENCE</scope>
    <source>
        <strain evidence="10">CRI-CJ2</strain>
    </source>
</reference>
<dbReference type="PANTHER" id="PTHR31595:SF67">
    <property type="entry name" value="WAX SYNTHASE DOMAIN-CONTAINING PROTEIN"/>
    <property type="match status" value="1"/>
</dbReference>
<dbReference type="OrthoDB" id="1077582at2759"/>
<dbReference type="Proteomes" id="UP000809789">
    <property type="component" value="Unassembled WGS sequence"/>
</dbReference>
<dbReference type="AlphaFoldDB" id="A0A8K0L296"/>
<keyword evidence="4 7" id="KW-0812">Transmembrane</keyword>
<feature type="signal peptide" evidence="8">
    <location>
        <begin position="1"/>
        <end position="18"/>
    </location>
</feature>
<protein>
    <recommendedName>
        <fullName evidence="9">Wax synthase domain-containing protein</fullName>
    </recommendedName>
</protein>